<comment type="caution">
    <text evidence="1">The sequence shown here is derived from an EMBL/GenBank/DDBJ whole genome shotgun (WGS) entry which is preliminary data.</text>
</comment>
<name>A0A9W6FZB4_9BACT</name>
<proteinExistence type="predicted"/>
<sequence length="54" mass="6228">MTVESLLKAAMETVVDDEKKRALAARLKAAEERFEKCSREKMVTEEFLSRAYSM</sequence>
<dbReference type="RefSeq" id="WP_214185937.1">
    <property type="nucleotide sequence ID" value="NZ_BSDS01000001.1"/>
</dbReference>
<reference evidence="1" key="1">
    <citation type="submission" date="2022-12" db="EMBL/GenBank/DDBJ databases">
        <title>Reference genome sequencing for broad-spectrum identification of bacterial and archaeal isolates by mass spectrometry.</title>
        <authorList>
            <person name="Sekiguchi Y."/>
            <person name="Tourlousse D.M."/>
        </authorList>
    </citation>
    <scope>NUCLEOTIDE SEQUENCE</scope>
    <source>
        <strain evidence="1">H2</strain>
    </source>
</reference>
<evidence type="ECO:0000313" key="2">
    <source>
        <dbReference type="Proteomes" id="UP001144352"/>
    </source>
</evidence>
<protein>
    <submittedName>
        <fullName evidence="1">Uncharacterized protein</fullName>
    </submittedName>
</protein>
<gene>
    <name evidence="1" type="ORF">GHYDROH2_10490</name>
</gene>
<accession>A0A9W6FZB4</accession>
<organism evidence="1 2">
    <name type="scientific">Geobacter hydrogenophilus</name>
    <dbReference type="NCBI Taxonomy" id="40983"/>
    <lineage>
        <taxon>Bacteria</taxon>
        <taxon>Pseudomonadati</taxon>
        <taxon>Thermodesulfobacteriota</taxon>
        <taxon>Desulfuromonadia</taxon>
        <taxon>Geobacterales</taxon>
        <taxon>Geobacteraceae</taxon>
        <taxon>Geobacter</taxon>
    </lineage>
</organism>
<dbReference type="Proteomes" id="UP001144352">
    <property type="component" value="Unassembled WGS sequence"/>
</dbReference>
<dbReference type="EMBL" id="BSDS01000001">
    <property type="protein sequence ID" value="GLI37548.1"/>
    <property type="molecule type" value="Genomic_DNA"/>
</dbReference>
<keyword evidence="2" id="KW-1185">Reference proteome</keyword>
<dbReference type="AlphaFoldDB" id="A0A9W6FZB4"/>
<evidence type="ECO:0000313" key="1">
    <source>
        <dbReference type="EMBL" id="GLI37548.1"/>
    </source>
</evidence>